<feature type="compositionally biased region" description="Basic and acidic residues" evidence="1">
    <location>
        <begin position="1"/>
        <end position="15"/>
    </location>
</feature>
<dbReference type="AlphaFoldDB" id="A0A0V0GBU3"/>
<evidence type="ECO:0000313" key="2">
    <source>
        <dbReference type="EMBL" id="JAP05309.1"/>
    </source>
</evidence>
<evidence type="ECO:0000256" key="1">
    <source>
        <dbReference type="SAM" id="MobiDB-lite"/>
    </source>
</evidence>
<reference evidence="2" key="1">
    <citation type="journal article" date="2018" name="J. Proteomics">
        <title>Exploring the molecular complexity of Triatoma dimidiata sialome.</title>
        <authorList>
            <person name="Santiago P.B."/>
            <person name="de Araujo C.N."/>
            <person name="Charneau S."/>
            <person name="Bastos I.M.D."/>
            <person name="Assumpcao T.C.F."/>
            <person name="Queiroz R.M.L."/>
            <person name="Praca Y.R."/>
            <person name="Cordeiro T.M."/>
            <person name="Garcia C.H.S."/>
            <person name="da Silva I.G."/>
            <person name="Raiol T."/>
            <person name="Motta F.N."/>
            <person name="de Araujo Oliveira J.V."/>
            <person name="de Sousa M.V."/>
            <person name="Ribeiro J.M.C."/>
            <person name="de Santana J.M."/>
        </authorList>
    </citation>
    <scope>NUCLEOTIDE SEQUENCE</scope>
    <source>
        <strain evidence="2">Santander</strain>
        <tissue evidence="2">Salivary glands</tissue>
    </source>
</reference>
<accession>A0A0V0GBU3</accession>
<proteinExistence type="predicted"/>
<dbReference type="EMBL" id="GECL01000815">
    <property type="protein sequence ID" value="JAP05309.1"/>
    <property type="molecule type" value="Transcribed_RNA"/>
</dbReference>
<sequence>SQDRHLDDHSQKVLDENLSQEDDGDEERNDGDDRQHQDDSMSSNLSPQSLDDEATSSGAAAAAAVQDKTSDGSSEDNRLNDFANNDNENKDEPFVWTPYAEVHLLNALRGLRPVGANFSFQINIIHGRFEAGMGVYISREELVKKLYTWYNFDEALKICGGEDIPTNECCFSLPEDEFPGCSELMKQNKLGHKSNSASGDGNKK</sequence>
<protein>
    <submittedName>
        <fullName evidence="2">Uncharacterized protein</fullName>
    </submittedName>
</protein>
<organism evidence="2">
    <name type="scientific">Triatoma dimidiata</name>
    <name type="common">Kissing bug</name>
    <name type="synonym">Meccus dimidiatus</name>
    <dbReference type="NCBI Taxonomy" id="72491"/>
    <lineage>
        <taxon>Eukaryota</taxon>
        <taxon>Metazoa</taxon>
        <taxon>Ecdysozoa</taxon>
        <taxon>Arthropoda</taxon>
        <taxon>Hexapoda</taxon>
        <taxon>Insecta</taxon>
        <taxon>Pterygota</taxon>
        <taxon>Neoptera</taxon>
        <taxon>Paraneoptera</taxon>
        <taxon>Hemiptera</taxon>
        <taxon>Heteroptera</taxon>
        <taxon>Panheteroptera</taxon>
        <taxon>Cimicomorpha</taxon>
        <taxon>Reduviidae</taxon>
        <taxon>Triatominae</taxon>
        <taxon>Triatoma</taxon>
    </lineage>
</organism>
<feature type="region of interest" description="Disordered" evidence="1">
    <location>
        <begin position="1"/>
        <end position="92"/>
    </location>
</feature>
<name>A0A0V0GBU3_TRIDM</name>
<feature type="non-terminal residue" evidence="2">
    <location>
        <position position="1"/>
    </location>
</feature>
<feature type="compositionally biased region" description="Acidic residues" evidence="1">
    <location>
        <begin position="18"/>
        <end position="30"/>
    </location>
</feature>
<feature type="compositionally biased region" description="Polar residues" evidence="1">
    <location>
        <begin position="40"/>
        <end position="49"/>
    </location>
</feature>